<evidence type="ECO:0000313" key="3">
    <source>
        <dbReference type="Proteomes" id="UP000321192"/>
    </source>
</evidence>
<comment type="caution">
    <text evidence="2">The sequence shown here is derived from an EMBL/GenBank/DDBJ whole genome shotgun (WGS) entry which is preliminary data.</text>
</comment>
<dbReference type="PROSITE" id="PS51833">
    <property type="entry name" value="HDOD"/>
    <property type="match status" value="1"/>
</dbReference>
<proteinExistence type="predicted"/>
<gene>
    <name evidence="2" type="ORF">E6Q80_07070</name>
</gene>
<dbReference type="RefSeq" id="WP_004304726.1">
    <property type="nucleotide sequence ID" value="NZ_JAKLLK010000012.1"/>
</dbReference>
<dbReference type="Proteomes" id="UP000321192">
    <property type="component" value="Unassembled WGS sequence"/>
</dbReference>
<dbReference type="Pfam" id="PF08668">
    <property type="entry name" value="HDOD"/>
    <property type="match status" value="1"/>
</dbReference>
<dbReference type="SUPFAM" id="SSF109604">
    <property type="entry name" value="HD-domain/PDEase-like"/>
    <property type="match status" value="1"/>
</dbReference>
<evidence type="ECO:0000259" key="1">
    <source>
        <dbReference type="PROSITE" id="PS51833"/>
    </source>
</evidence>
<dbReference type="InterPro" id="IPR013976">
    <property type="entry name" value="HDOD"/>
</dbReference>
<reference evidence="2 3" key="1">
    <citation type="submission" date="2018-09" db="EMBL/GenBank/DDBJ databases">
        <title>Metagenome Assembled Genomes from an Advanced Water Purification Facility.</title>
        <authorList>
            <person name="Stamps B.W."/>
            <person name="Spear J.R."/>
        </authorList>
    </citation>
    <scope>NUCLEOTIDE SEQUENCE [LARGE SCALE GENOMIC DNA]</scope>
    <source>
        <strain evidence="2">Bin_27_1</strain>
    </source>
</reference>
<protein>
    <submittedName>
        <fullName evidence="2">HDOD domain-containing protein</fullName>
    </submittedName>
</protein>
<dbReference type="PANTHER" id="PTHR33525">
    <property type="match status" value="1"/>
</dbReference>
<name>A0A5C7SVD8_THASP</name>
<sequence>MHSAQELVSQIEALTSLPDVYMRVREQLESPAGSVVTVARLVSADPALSARLLHLVNSPLFGQRGRVEDIVRAVALLGLQQVHDLVLAMSLQGIFAGVRPARLDMRRFWRNSLLTGLAARAAGIAAGLTAGERLFLIGVLADTGHLVMYQTVPELAAAARLAAQAGDEALDAAERRLVGCDFAELGAALLDRWQLPDRFGTAVGAQMLPRLGGAYAAEAATINLARRIAEADELDLPSSAAAARVAPETWDLLGLEAERLAGLREGAEIDFAAYLSLFFPRR</sequence>
<accession>A0A5C7SVD8</accession>
<dbReference type="PANTHER" id="PTHR33525:SF3">
    <property type="entry name" value="RIBONUCLEASE Y"/>
    <property type="match status" value="1"/>
</dbReference>
<dbReference type="InterPro" id="IPR052340">
    <property type="entry name" value="RNase_Y/CdgJ"/>
</dbReference>
<dbReference type="AlphaFoldDB" id="A0A5C7SVD8"/>
<evidence type="ECO:0000313" key="2">
    <source>
        <dbReference type="EMBL" id="TXH86745.1"/>
    </source>
</evidence>
<dbReference type="EMBL" id="SSFD01000101">
    <property type="protein sequence ID" value="TXH86745.1"/>
    <property type="molecule type" value="Genomic_DNA"/>
</dbReference>
<dbReference type="Gene3D" id="1.10.3210.10">
    <property type="entry name" value="Hypothetical protein af1432"/>
    <property type="match status" value="1"/>
</dbReference>
<feature type="domain" description="HDOD" evidence="1">
    <location>
        <begin position="14"/>
        <end position="209"/>
    </location>
</feature>
<organism evidence="2 3">
    <name type="scientific">Thauera aminoaromatica</name>
    <dbReference type="NCBI Taxonomy" id="164330"/>
    <lineage>
        <taxon>Bacteria</taxon>
        <taxon>Pseudomonadati</taxon>
        <taxon>Pseudomonadota</taxon>
        <taxon>Betaproteobacteria</taxon>
        <taxon>Rhodocyclales</taxon>
        <taxon>Zoogloeaceae</taxon>
        <taxon>Thauera</taxon>
    </lineage>
</organism>